<dbReference type="InterPro" id="IPR002545">
    <property type="entry name" value="CheW-lke_dom"/>
</dbReference>
<dbReference type="GO" id="GO:0006935">
    <property type="term" value="P:chemotaxis"/>
    <property type="evidence" value="ECO:0007669"/>
    <property type="project" value="InterPro"/>
</dbReference>
<dbReference type="Pfam" id="PF00072">
    <property type="entry name" value="Response_reg"/>
    <property type="match status" value="1"/>
</dbReference>
<dbReference type="InterPro" id="IPR011006">
    <property type="entry name" value="CheY-like_superfamily"/>
</dbReference>
<dbReference type="Gene3D" id="2.40.50.180">
    <property type="entry name" value="CheA-289, Domain 4"/>
    <property type="match status" value="1"/>
</dbReference>
<dbReference type="SUPFAM" id="SSF50341">
    <property type="entry name" value="CheW-like"/>
    <property type="match status" value="1"/>
</dbReference>
<sequence length="305" mass="33791">MSEWMDEVSQRANLALSNQMEMLTFYLSDEQLYGINVFKIIEVIESPKTITHVPGTNPAVIGTMRFREQGVTVIDLSAALGMPHQERENVFSYIIVCEYNNTTQGLLINRPNVLLTRSWSDVSDPGSLSSAAYLTATAYSDEGVTIQILDVEKILEEVLQIERRLSNDLAERMQSLNLRGKKVIIADDSSAARSLLHDALATQSIEHEIFSNAEDALTELQRDYAANNKTSYALVLSDIEMPGMDGFTLTRTLKADENLGHLPVVLHSSMSNPSNRAMAQQVGADDFVGKFNPDGLADVLLKHLE</sequence>
<dbReference type="PIRSF" id="PIRSF002867">
    <property type="entry name" value="CheV"/>
    <property type="match status" value="1"/>
</dbReference>
<dbReference type="Gene3D" id="2.30.30.40">
    <property type="entry name" value="SH3 Domains"/>
    <property type="match status" value="1"/>
</dbReference>
<dbReference type="Gene3D" id="3.40.50.2300">
    <property type="match status" value="1"/>
</dbReference>
<dbReference type="AlphaFoldDB" id="A0A1S7LF05"/>
<dbReference type="SUPFAM" id="SSF52172">
    <property type="entry name" value="CheY-like"/>
    <property type="match status" value="1"/>
</dbReference>
<dbReference type="SMART" id="SM00448">
    <property type="entry name" value="REC"/>
    <property type="match status" value="1"/>
</dbReference>
<dbReference type="Pfam" id="PF01584">
    <property type="entry name" value="CheW"/>
    <property type="match status" value="1"/>
</dbReference>
<feature type="domain" description="Response regulatory" evidence="2">
    <location>
        <begin position="182"/>
        <end position="305"/>
    </location>
</feature>
<accession>A0A1S7LF05</accession>
<dbReference type="GO" id="GO:0000160">
    <property type="term" value="P:phosphorelay signal transduction system"/>
    <property type="evidence" value="ECO:0007669"/>
    <property type="project" value="InterPro"/>
</dbReference>
<keyword evidence="1" id="KW-0597">Phosphoprotein</keyword>
<dbReference type="InterPro" id="IPR024181">
    <property type="entry name" value="Chemotax_regulator_CheV"/>
</dbReference>
<dbReference type="PANTHER" id="PTHR47233">
    <property type="entry name" value="CHEMOTAXIS PROTEIN CHEV"/>
    <property type="match status" value="1"/>
</dbReference>
<dbReference type="SMART" id="SM00260">
    <property type="entry name" value="CheW"/>
    <property type="match status" value="1"/>
</dbReference>
<protein>
    <submittedName>
        <fullName evidence="4">Putative response regulator receiver modulated CheW protein</fullName>
    </submittedName>
</protein>
<reference evidence="4" key="1">
    <citation type="submission" date="2015-04" db="EMBL/GenBank/DDBJ databases">
        <authorList>
            <person name="Syromyatnikov M.Y."/>
            <person name="Popov V.N."/>
        </authorList>
    </citation>
    <scope>NUCLEOTIDE SEQUENCE</scope>
    <source>
        <strain evidence="4">MO-1</strain>
    </source>
</reference>
<dbReference type="InterPro" id="IPR036061">
    <property type="entry name" value="CheW-like_dom_sf"/>
</dbReference>
<dbReference type="PROSITE" id="PS50851">
    <property type="entry name" value="CHEW"/>
    <property type="match status" value="1"/>
</dbReference>
<gene>
    <name evidence="4" type="ORF">MAGMO_1340</name>
</gene>
<dbReference type="EMBL" id="LO017727">
    <property type="protein sequence ID" value="CRH05530.1"/>
    <property type="molecule type" value="Genomic_DNA"/>
</dbReference>
<name>A0A1S7LF05_MAGMO</name>
<evidence type="ECO:0000313" key="4">
    <source>
        <dbReference type="EMBL" id="CRH05530.1"/>
    </source>
</evidence>
<proteinExistence type="predicted"/>
<dbReference type="PANTHER" id="PTHR47233:SF4">
    <property type="entry name" value="CHEMOTAXIS SIGNAL TRANSDUCTION PROTEIN"/>
    <property type="match status" value="1"/>
</dbReference>
<dbReference type="InterPro" id="IPR001789">
    <property type="entry name" value="Sig_transdc_resp-reg_receiver"/>
</dbReference>
<evidence type="ECO:0000256" key="1">
    <source>
        <dbReference type="PROSITE-ProRule" id="PRU00169"/>
    </source>
</evidence>
<evidence type="ECO:0000259" key="2">
    <source>
        <dbReference type="PROSITE" id="PS50110"/>
    </source>
</evidence>
<evidence type="ECO:0000259" key="3">
    <source>
        <dbReference type="PROSITE" id="PS50851"/>
    </source>
</evidence>
<dbReference type="PROSITE" id="PS50110">
    <property type="entry name" value="RESPONSE_REGULATORY"/>
    <property type="match status" value="1"/>
</dbReference>
<feature type="modified residue" description="4-aspartylphosphate" evidence="1">
    <location>
        <position position="238"/>
    </location>
</feature>
<feature type="domain" description="CheW-like" evidence="3">
    <location>
        <begin position="19"/>
        <end position="160"/>
    </location>
</feature>
<organism evidence="4">
    <name type="scientific">Magnetococcus massalia (strain MO-1)</name>
    <dbReference type="NCBI Taxonomy" id="451514"/>
    <lineage>
        <taxon>Bacteria</taxon>
        <taxon>Pseudomonadati</taxon>
        <taxon>Pseudomonadota</taxon>
        <taxon>Magnetococcia</taxon>
        <taxon>Magnetococcales</taxon>
        <taxon>Magnetococcaceae</taxon>
        <taxon>Magnetococcus</taxon>
    </lineage>
</organism>